<protein>
    <submittedName>
        <fullName evidence="1">Uncharacterized protein</fullName>
    </submittedName>
</protein>
<proteinExistence type="predicted"/>
<organism evidence="1 2">
    <name type="scientific">Coemansia aciculifera</name>
    <dbReference type="NCBI Taxonomy" id="417176"/>
    <lineage>
        <taxon>Eukaryota</taxon>
        <taxon>Fungi</taxon>
        <taxon>Fungi incertae sedis</taxon>
        <taxon>Zoopagomycota</taxon>
        <taxon>Kickxellomycotina</taxon>
        <taxon>Kickxellomycetes</taxon>
        <taxon>Kickxellales</taxon>
        <taxon>Kickxellaceae</taxon>
        <taxon>Coemansia</taxon>
    </lineage>
</organism>
<keyword evidence="2" id="KW-1185">Reference proteome</keyword>
<gene>
    <name evidence="1" type="ORF">IWW38_005670</name>
</gene>
<dbReference type="EMBL" id="JANBVB010002794">
    <property type="protein sequence ID" value="KAJ2882357.1"/>
    <property type="molecule type" value="Genomic_DNA"/>
</dbReference>
<accession>A0ACC1LVW4</accession>
<name>A0ACC1LVW4_9FUNG</name>
<sequence>MSHILHTLRSHKPLVIGLVVAPLGLYSGIKIKEWQNARKVEDIKRQVATTADLAMPQAATDNSAEALHQELQGLRGAREALTRKESSLALELDAIDVKLKRLDDKEAK</sequence>
<evidence type="ECO:0000313" key="2">
    <source>
        <dbReference type="Proteomes" id="UP001139981"/>
    </source>
</evidence>
<evidence type="ECO:0000313" key="1">
    <source>
        <dbReference type="EMBL" id="KAJ2882357.1"/>
    </source>
</evidence>
<dbReference type="Proteomes" id="UP001139981">
    <property type="component" value="Unassembled WGS sequence"/>
</dbReference>
<reference evidence="1" key="1">
    <citation type="submission" date="2022-07" db="EMBL/GenBank/DDBJ databases">
        <title>Phylogenomic reconstructions and comparative analyses of Kickxellomycotina fungi.</title>
        <authorList>
            <person name="Reynolds N.K."/>
            <person name="Stajich J.E."/>
            <person name="Barry K."/>
            <person name="Grigoriev I.V."/>
            <person name="Crous P."/>
            <person name="Smith M.E."/>
        </authorList>
    </citation>
    <scope>NUCLEOTIDE SEQUENCE</scope>
    <source>
        <strain evidence="1">CBS 190363</strain>
    </source>
</reference>
<comment type="caution">
    <text evidence="1">The sequence shown here is derived from an EMBL/GenBank/DDBJ whole genome shotgun (WGS) entry which is preliminary data.</text>
</comment>